<protein>
    <submittedName>
        <fullName evidence="3">AGE family epimerase/isomerase</fullName>
    </submittedName>
</protein>
<evidence type="ECO:0000313" key="4">
    <source>
        <dbReference type="Proteomes" id="UP000466864"/>
    </source>
</evidence>
<comment type="caution">
    <text evidence="3">The sequence shown here is derived from an EMBL/GenBank/DDBJ whole genome shotgun (WGS) entry which is preliminary data.</text>
</comment>
<evidence type="ECO:0000256" key="1">
    <source>
        <dbReference type="ARBA" id="ARBA00008558"/>
    </source>
</evidence>
<dbReference type="RefSeq" id="WP_154457679.1">
    <property type="nucleotide sequence ID" value="NZ_VUMV01000003.1"/>
</dbReference>
<dbReference type="InterPro" id="IPR012341">
    <property type="entry name" value="6hp_glycosidase-like_sf"/>
</dbReference>
<dbReference type="EMBL" id="VUMV01000003">
    <property type="protein sequence ID" value="MST81770.1"/>
    <property type="molecule type" value="Genomic_DNA"/>
</dbReference>
<accession>A0A7X2P814</accession>
<proteinExistence type="inferred from homology"/>
<dbReference type="Pfam" id="PF07221">
    <property type="entry name" value="GlcNAc_2-epim"/>
    <property type="match status" value="1"/>
</dbReference>
<dbReference type="Proteomes" id="UP000466864">
    <property type="component" value="Unassembled WGS sequence"/>
</dbReference>
<gene>
    <name evidence="3" type="ORF">FYJ60_05520</name>
</gene>
<organism evidence="3 4">
    <name type="scientific">Bilifractor porci</name>
    <dbReference type="NCBI Taxonomy" id="2606636"/>
    <lineage>
        <taxon>Bacteria</taxon>
        <taxon>Bacillati</taxon>
        <taxon>Bacillota</taxon>
        <taxon>Clostridia</taxon>
        <taxon>Lachnospirales</taxon>
        <taxon>Lachnospiraceae</taxon>
        <taxon>Bilifractor</taxon>
    </lineage>
</organism>
<dbReference type="InterPro" id="IPR010819">
    <property type="entry name" value="AGE/CE"/>
</dbReference>
<keyword evidence="2 3" id="KW-0413">Isomerase</keyword>
<dbReference type="PANTHER" id="PTHR15108">
    <property type="entry name" value="N-ACYLGLUCOSAMINE-2-EPIMERASE"/>
    <property type="match status" value="1"/>
</dbReference>
<dbReference type="AlphaFoldDB" id="A0A7X2P814"/>
<dbReference type="GO" id="GO:0005975">
    <property type="term" value="P:carbohydrate metabolic process"/>
    <property type="evidence" value="ECO:0007669"/>
    <property type="project" value="InterPro"/>
</dbReference>
<evidence type="ECO:0000313" key="3">
    <source>
        <dbReference type="EMBL" id="MST81770.1"/>
    </source>
</evidence>
<name>A0A7X2P814_9FIRM</name>
<dbReference type="InterPro" id="IPR008928">
    <property type="entry name" value="6-hairpin_glycosidase_sf"/>
</dbReference>
<sequence length="430" mass="49044">MKAKYRLDTEENYRFLELEAKKLLDFGKKFPSPGGSSYWLGDDGTPWTQYPRETWITARMVHVYSIGSMLGYEECMEPAVQGVEGLLNELRDSQNGGWYTGIREDGSVEADKQCYAHAFVMLAASSALLAGFEKADELLEKAEEIFIRKFWDDGCGLTYDTWDIPFQNLSAYRGLNANMHTVEAFLALSDATGDSVWRERAGRIITHVLKWAEANGWRIPEHYTDQWKPELMYNEDKPDDPFKPFGATPGHGIEWARLIAQHALASYSENKNANGCMISQEGAKRIGQAELLYQRAIQDGWNADGKEGIVYTTDWTGAPVIHDRMHWTIAEALNTSASLYHITGKETYAEDYSRFLKYTDDMVIDHKNGSWYHQLDSNNQILSSVWPGKPDLYHAFQAMLMSRYQPDISIALAVKRRKRYYAQNQSGTLN</sequence>
<reference evidence="3 4" key="1">
    <citation type="submission" date="2019-08" db="EMBL/GenBank/DDBJ databases">
        <title>In-depth cultivation of the pig gut microbiome towards novel bacterial diversity and tailored functional studies.</title>
        <authorList>
            <person name="Wylensek D."/>
            <person name="Hitch T.C.A."/>
            <person name="Clavel T."/>
        </authorList>
    </citation>
    <scope>NUCLEOTIDE SEQUENCE [LARGE SCALE GENOMIC DNA]</scope>
    <source>
        <strain evidence="3 4">Oil+RF-744-WCA-WT-13</strain>
    </source>
</reference>
<dbReference type="GO" id="GO:0016853">
    <property type="term" value="F:isomerase activity"/>
    <property type="evidence" value="ECO:0007669"/>
    <property type="project" value="UniProtKB-KW"/>
</dbReference>
<keyword evidence="4" id="KW-1185">Reference proteome</keyword>
<dbReference type="SUPFAM" id="SSF48208">
    <property type="entry name" value="Six-hairpin glycosidases"/>
    <property type="match status" value="1"/>
</dbReference>
<evidence type="ECO:0000256" key="2">
    <source>
        <dbReference type="ARBA" id="ARBA00023235"/>
    </source>
</evidence>
<comment type="similarity">
    <text evidence="1">Belongs to the N-acylglucosamine 2-epimerase family.</text>
</comment>
<dbReference type="Gene3D" id="1.50.10.10">
    <property type="match status" value="1"/>
</dbReference>